<accession>A0A483CTS1</accession>
<comment type="caution">
    <text evidence="1">The sequence shown here is derived from an EMBL/GenBank/DDBJ whole genome shotgun (WGS) entry which is preliminary data.</text>
</comment>
<evidence type="ECO:0000313" key="1">
    <source>
        <dbReference type="EMBL" id="TAJ44698.1"/>
    </source>
</evidence>
<keyword evidence="2" id="KW-1185">Reference proteome</keyword>
<organism evidence="1 2">
    <name type="scientific">Methanofollis fontis</name>
    <dbReference type="NCBI Taxonomy" id="2052832"/>
    <lineage>
        <taxon>Archaea</taxon>
        <taxon>Methanobacteriati</taxon>
        <taxon>Methanobacteriota</taxon>
        <taxon>Stenosarchaea group</taxon>
        <taxon>Methanomicrobia</taxon>
        <taxon>Methanomicrobiales</taxon>
        <taxon>Methanomicrobiaceae</taxon>
        <taxon>Methanofollis</taxon>
    </lineage>
</organism>
<name>A0A483CTS1_9EURY</name>
<proteinExistence type="predicted"/>
<protein>
    <submittedName>
        <fullName evidence="1">Uncharacterized protein</fullName>
    </submittedName>
</protein>
<sequence length="65" mass="7295">MEKIISFESEIEFVARINEHKDCIMQQGPGGSAEADPEQLWFNIDVPKGHGLKAGDRVRISVEKI</sequence>
<dbReference type="OrthoDB" id="104513at2157"/>
<evidence type="ECO:0000313" key="2">
    <source>
        <dbReference type="Proteomes" id="UP000292580"/>
    </source>
</evidence>
<reference evidence="1 2" key="1">
    <citation type="submission" date="2017-11" db="EMBL/GenBank/DDBJ databases">
        <title>Isolation and Characterization of Methanofollis Species from Methane Seep Offshore SW Taiwan.</title>
        <authorList>
            <person name="Teng N.-H."/>
            <person name="Lai M.-C."/>
            <person name="Chen S.-C."/>
        </authorList>
    </citation>
    <scope>NUCLEOTIDE SEQUENCE [LARGE SCALE GENOMIC DNA]</scope>
    <source>
        <strain evidence="1 2">FWC-SCC2</strain>
    </source>
</reference>
<gene>
    <name evidence="1" type="ORF">CUJ86_05200</name>
</gene>
<dbReference type="EMBL" id="PGCL01000002">
    <property type="protein sequence ID" value="TAJ44698.1"/>
    <property type="molecule type" value="Genomic_DNA"/>
</dbReference>
<dbReference type="RefSeq" id="WP_130646495.1">
    <property type="nucleotide sequence ID" value="NZ_PGCL01000002.1"/>
</dbReference>
<dbReference type="Proteomes" id="UP000292580">
    <property type="component" value="Unassembled WGS sequence"/>
</dbReference>
<dbReference type="AlphaFoldDB" id="A0A483CTS1"/>